<keyword evidence="10" id="KW-1133">Transmembrane helix</keyword>
<feature type="transmembrane region" description="Helical" evidence="10">
    <location>
        <begin position="93"/>
        <end position="114"/>
    </location>
</feature>
<dbReference type="SMART" id="SM00408">
    <property type="entry name" value="IGc2"/>
    <property type="match status" value="3"/>
</dbReference>
<dbReference type="InterPro" id="IPR013783">
    <property type="entry name" value="Ig-like_fold"/>
</dbReference>
<evidence type="ECO:0000256" key="7">
    <source>
        <dbReference type="ARBA" id="ARBA00023180"/>
    </source>
</evidence>
<dbReference type="PANTHER" id="PTHR12231:SF87">
    <property type="entry name" value="DPR-INTERACTING PROTEIN BETA, ISOFORM C"/>
    <property type="match status" value="1"/>
</dbReference>
<dbReference type="VEuPathDB" id="VectorBase:ACON2_034238"/>
<dbReference type="VEuPathDB" id="VectorBase:ACON000863"/>
<dbReference type="InterPro" id="IPR051170">
    <property type="entry name" value="Neural/epithelial_adhesion"/>
</dbReference>
<dbReference type="PROSITE" id="PS50835">
    <property type="entry name" value="IG_LIKE"/>
    <property type="match status" value="3"/>
</dbReference>
<dbReference type="FunFam" id="2.60.40.10:FF:000376">
    <property type="entry name" value="CLUMA_CG000981, isoform A"/>
    <property type="match status" value="1"/>
</dbReference>
<dbReference type="SUPFAM" id="SSF48726">
    <property type="entry name" value="Immunoglobulin"/>
    <property type="match status" value="3"/>
</dbReference>
<keyword evidence="6" id="KW-1015">Disulfide bond</keyword>
<accession>A0A6E8V971</accession>
<feature type="domain" description="Ig-like" evidence="11">
    <location>
        <begin position="116"/>
        <end position="217"/>
    </location>
</feature>
<dbReference type="GeneID" id="120956250"/>
<keyword evidence="5 10" id="KW-0472">Membrane</keyword>
<dbReference type="SMART" id="SM00406">
    <property type="entry name" value="IGv"/>
    <property type="match status" value="2"/>
</dbReference>
<dbReference type="AlphaFoldDB" id="A0A6E8V971"/>
<feature type="compositionally biased region" description="Polar residues" evidence="9">
    <location>
        <begin position="438"/>
        <end position="454"/>
    </location>
</feature>
<dbReference type="FunFam" id="2.60.40.10:FF:000328">
    <property type="entry name" value="CLUMA_CG000981, isoform A"/>
    <property type="match status" value="1"/>
</dbReference>
<feature type="domain" description="Ig-like" evidence="11">
    <location>
        <begin position="227"/>
        <end position="316"/>
    </location>
</feature>
<keyword evidence="2" id="KW-1003">Cell membrane</keyword>
<feature type="region of interest" description="Disordered" evidence="9">
    <location>
        <begin position="432"/>
        <end position="461"/>
    </location>
</feature>
<dbReference type="Proteomes" id="UP001105220">
    <property type="component" value="Unplaced"/>
</dbReference>
<dbReference type="InterPro" id="IPR003598">
    <property type="entry name" value="Ig_sub2"/>
</dbReference>
<keyword evidence="10" id="KW-0812">Transmembrane</keyword>
<dbReference type="InterPro" id="IPR036179">
    <property type="entry name" value="Ig-like_dom_sf"/>
</dbReference>
<keyword evidence="3" id="KW-0732">Signal</keyword>
<dbReference type="InterPro" id="IPR013098">
    <property type="entry name" value="Ig_I-set"/>
</dbReference>
<sequence length="518" mass="57677">MTITGEGSHSASRWWCCTLKAPNHHQLARDSRKRTRHRTTHKRRGSAMKRTKTAATTTTTRSEGTVVPSILELPPTDSCSHTSFNYKFYRYQYLRPVAILYIALAVILANVSAFEPDFVYPLENVTVAKGRDATFTCVVNNLGGYRVSGEATPARVAWIKADAKAILAIHEHVITNNGRLSVTHNDYNTWTLVIRNVKMEDRGVYMCQVNTDPMKMQTAFLEVVIPPDIIYEETSGDMMVPEGGSAKLICKARGYPKPKIVWRREDGREIIARNGTHGKMKATIVEGEMLSLTKVTRSEMGAYMCIASNGVPPSVSKRLKLQVHFHPLIQVPNQLVGAPLGTDVTLICNVEASPKAINYWQRENGEMIISNERYLMNENESSMYAVQMTLVIRKLHKSDMGGYKCISKNSIGDAEGTIRLYEMELQKKTKSAHRVNSVEDTSGNDEINSTPNIDQSDESNKIHKNGRLYKGLQAGEHDLISSSTSDASVRVGRVNLWPLVVGALALALTHGNTPRVRC</sequence>
<keyword evidence="8" id="KW-0393">Immunoglobulin domain</keyword>
<evidence type="ECO:0000313" key="12">
    <source>
        <dbReference type="EnsemblMetazoa" id="ACON000863-PA"/>
    </source>
</evidence>
<evidence type="ECO:0000259" key="11">
    <source>
        <dbReference type="PROSITE" id="PS50835"/>
    </source>
</evidence>
<keyword evidence="13" id="KW-1185">Reference proteome</keyword>
<feature type="region of interest" description="Disordered" evidence="9">
    <location>
        <begin position="26"/>
        <end position="61"/>
    </location>
</feature>
<dbReference type="VEuPathDB" id="VectorBase:ACMO_001407"/>
<protein>
    <recommendedName>
        <fullName evidence="11">Ig-like domain-containing protein</fullName>
    </recommendedName>
</protein>
<evidence type="ECO:0000256" key="8">
    <source>
        <dbReference type="ARBA" id="ARBA00023319"/>
    </source>
</evidence>
<evidence type="ECO:0000256" key="9">
    <source>
        <dbReference type="SAM" id="MobiDB-lite"/>
    </source>
</evidence>
<dbReference type="SMART" id="SM00409">
    <property type="entry name" value="IG"/>
    <property type="match status" value="3"/>
</dbReference>
<keyword evidence="4" id="KW-0677">Repeat</keyword>
<evidence type="ECO:0000256" key="1">
    <source>
        <dbReference type="ARBA" id="ARBA00004236"/>
    </source>
</evidence>
<dbReference type="PANTHER" id="PTHR12231">
    <property type="entry name" value="CTX-RELATED TYPE I TRANSMEMBRANE PROTEIN"/>
    <property type="match status" value="1"/>
</dbReference>
<comment type="subcellular location">
    <subcellularLocation>
        <location evidence="1">Cell membrane</location>
    </subcellularLocation>
</comment>
<dbReference type="InterPro" id="IPR003599">
    <property type="entry name" value="Ig_sub"/>
</dbReference>
<reference evidence="12" key="2">
    <citation type="submission" date="2020-05" db="UniProtKB">
        <authorList>
            <consortium name="EnsemblMetazoa"/>
        </authorList>
    </citation>
    <scope>IDENTIFICATION</scope>
    <source>
        <strain evidence="12">Ngousso</strain>
    </source>
</reference>
<dbReference type="RefSeq" id="XP_040233587.2">
    <property type="nucleotide sequence ID" value="XM_040377653.2"/>
</dbReference>
<organism evidence="12 13">
    <name type="scientific">Anopheles coluzzii</name>
    <name type="common">African malaria mosquito</name>
    <dbReference type="NCBI Taxonomy" id="1518534"/>
    <lineage>
        <taxon>Eukaryota</taxon>
        <taxon>Metazoa</taxon>
        <taxon>Ecdysozoa</taxon>
        <taxon>Arthropoda</taxon>
        <taxon>Hexapoda</taxon>
        <taxon>Insecta</taxon>
        <taxon>Pterygota</taxon>
        <taxon>Neoptera</taxon>
        <taxon>Endopterygota</taxon>
        <taxon>Diptera</taxon>
        <taxon>Nematocera</taxon>
        <taxon>Culicoidea</taxon>
        <taxon>Culicidae</taxon>
        <taxon>Anophelinae</taxon>
        <taxon>Anopheles</taxon>
    </lineage>
</organism>
<dbReference type="InterPro" id="IPR007110">
    <property type="entry name" value="Ig-like_dom"/>
</dbReference>
<keyword evidence="7" id="KW-0325">Glycoprotein</keyword>
<evidence type="ECO:0000256" key="5">
    <source>
        <dbReference type="ARBA" id="ARBA00023136"/>
    </source>
</evidence>
<dbReference type="Pfam" id="PF13927">
    <property type="entry name" value="Ig_3"/>
    <property type="match status" value="1"/>
</dbReference>
<reference key="1">
    <citation type="journal article" date="2019" name="Genes (Basel)">
        <title>A High-Quality De novo Genome Assembly from a Single Mosquito Using PacBio Sequencing.</title>
        <authorList>
            <person name="Kingan S.B."/>
            <person name="Heaton H."/>
            <person name="Cudini J."/>
            <person name="Lambert C.C."/>
            <person name="Baybayan P."/>
            <person name="Galvin B.D."/>
            <person name="Durbin R."/>
            <person name="Korlach J."/>
            <person name="Lawniczak M.K.N."/>
        </authorList>
    </citation>
    <scope>NUCLEOTIDE SEQUENCE [LARGE SCALE GENOMIC DNA]</scope>
    <source>
        <strain>Mali-NIH</strain>
    </source>
</reference>
<dbReference type="InterPro" id="IPR013106">
    <property type="entry name" value="Ig_V-set"/>
</dbReference>
<evidence type="ECO:0000256" key="2">
    <source>
        <dbReference type="ARBA" id="ARBA00022475"/>
    </source>
</evidence>
<evidence type="ECO:0000256" key="3">
    <source>
        <dbReference type="ARBA" id="ARBA00022729"/>
    </source>
</evidence>
<evidence type="ECO:0000256" key="4">
    <source>
        <dbReference type="ARBA" id="ARBA00022737"/>
    </source>
</evidence>
<evidence type="ECO:0000256" key="10">
    <source>
        <dbReference type="SAM" id="Phobius"/>
    </source>
</evidence>
<dbReference type="GO" id="GO:0005886">
    <property type="term" value="C:plasma membrane"/>
    <property type="evidence" value="ECO:0007669"/>
    <property type="project" value="UniProtKB-SubCell"/>
</dbReference>
<proteinExistence type="predicted"/>
<dbReference type="CTD" id="33125"/>
<feature type="compositionally biased region" description="Basic residues" evidence="9">
    <location>
        <begin position="31"/>
        <end position="52"/>
    </location>
</feature>
<dbReference type="GO" id="GO:0043005">
    <property type="term" value="C:neuron projection"/>
    <property type="evidence" value="ECO:0007669"/>
    <property type="project" value="TreeGrafter"/>
</dbReference>
<dbReference type="Gene3D" id="2.60.40.10">
    <property type="entry name" value="Immunoglobulins"/>
    <property type="match status" value="3"/>
</dbReference>
<dbReference type="EnsemblMetazoa" id="ACON000863-RA">
    <property type="protein sequence ID" value="ACON000863-PA"/>
    <property type="gene ID" value="ACON000863"/>
</dbReference>
<dbReference type="Pfam" id="PF07679">
    <property type="entry name" value="I-set"/>
    <property type="match status" value="2"/>
</dbReference>
<evidence type="ECO:0000256" key="6">
    <source>
        <dbReference type="ARBA" id="ARBA00023157"/>
    </source>
</evidence>
<name>A0A6E8V971_ANOCL</name>
<feature type="domain" description="Ig-like" evidence="11">
    <location>
        <begin position="327"/>
        <end position="419"/>
    </location>
</feature>
<evidence type="ECO:0000313" key="13">
    <source>
        <dbReference type="Proteomes" id="UP001105220"/>
    </source>
</evidence>